<name>A0A914PPZ9_9BILA</name>
<evidence type="ECO:0000313" key="1">
    <source>
        <dbReference type="Proteomes" id="UP000887578"/>
    </source>
</evidence>
<keyword evidence="1" id="KW-1185">Reference proteome</keyword>
<reference evidence="2" key="1">
    <citation type="submission" date="2022-11" db="UniProtKB">
        <authorList>
            <consortium name="WormBaseParasite"/>
        </authorList>
    </citation>
    <scope>IDENTIFICATION</scope>
</reference>
<sequence>MLLKDLNTPYTPEAPCKQVNPPFYGSGLSKSNFCCKKFRAFDNAQSCAEYRSFTKVYYAAYKGIYFDVRYKFNGTAMIVSILSYGNPVVSTMQIESYSTDTFSQTCQVSTTSPQNTCIFKLSATNQYQLLFRTSENRDGINMTSLYASGTQIFDPYLSPSKPCKAWYQFSNSNSNYGDRAVTEFCCISQPGGEWPGALNSFGYPNPFGDNHFPLQKQERQIVDKTYITTKSKHM</sequence>
<dbReference type="AlphaFoldDB" id="A0A914PPZ9"/>
<protein>
    <submittedName>
        <fullName evidence="2">Uncharacterized protein</fullName>
    </submittedName>
</protein>
<dbReference type="WBParaSite" id="PDA_v2.g20641.t1">
    <property type="protein sequence ID" value="PDA_v2.g20641.t1"/>
    <property type="gene ID" value="PDA_v2.g20641"/>
</dbReference>
<accession>A0A914PPZ9</accession>
<organism evidence="1 2">
    <name type="scientific">Panagrolaimus davidi</name>
    <dbReference type="NCBI Taxonomy" id="227884"/>
    <lineage>
        <taxon>Eukaryota</taxon>
        <taxon>Metazoa</taxon>
        <taxon>Ecdysozoa</taxon>
        <taxon>Nematoda</taxon>
        <taxon>Chromadorea</taxon>
        <taxon>Rhabditida</taxon>
        <taxon>Tylenchina</taxon>
        <taxon>Panagrolaimomorpha</taxon>
        <taxon>Panagrolaimoidea</taxon>
        <taxon>Panagrolaimidae</taxon>
        <taxon>Panagrolaimus</taxon>
    </lineage>
</organism>
<evidence type="ECO:0000313" key="2">
    <source>
        <dbReference type="WBParaSite" id="PDA_v2.g20641.t1"/>
    </source>
</evidence>
<proteinExistence type="predicted"/>
<dbReference type="Proteomes" id="UP000887578">
    <property type="component" value="Unplaced"/>
</dbReference>